<organism evidence="2 3">
    <name type="scientific">Aliikangiella maris</name>
    <dbReference type="NCBI Taxonomy" id="3162458"/>
    <lineage>
        <taxon>Bacteria</taxon>
        <taxon>Pseudomonadati</taxon>
        <taxon>Pseudomonadota</taxon>
        <taxon>Gammaproteobacteria</taxon>
        <taxon>Oceanospirillales</taxon>
        <taxon>Pleioneaceae</taxon>
        <taxon>Aliikangiella</taxon>
    </lineage>
</organism>
<dbReference type="RefSeq" id="WP_353873669.1">
    <property type="nucleotide sequence ID" value="NZ_JBEVCJ010000002.1"/>
</dbReference>
<dbReference type="Gene3D" id="3.40.50.300">
    <property type="entry name" value="P-loop containing nucleotide triphosphate hydrolases"/>
    <property type="match status" value="1"/>
</dbReference>
<dbReference type="SUPFAM" id="SSF52540">
    <property type="entry name" value="P-loop containing nucleoside triphosphate hydrolases"/>
    <property type="match status" value="1"/>
</dbReference>
<feature type="domain" description="CobQ/CobB/MinD/ParA nucleotide binding" evidence="1">
    <location>
        <begin position="6"/>
        <end position="187"/>
    </location>
</feature>
<name>A0ABV2BQB7_9GAMM</name>
<accession>A0ABV2BQB7</accession>
<dbReference type="Pfam" id="PF01656">
    <property type="entry name" value="CbiA"/>
    <property type="match status" value="1"/>
</dbReference>
<gene>
    <name evidence="2" type="ORF">ABVT43_03170</name>
</gene>
<dbReference type="InterPro" id="IPR027417">
    <property type="entry name" value="P-loop_NTPase"/>
</dbReference>
<evidence type="ECO:0000259" key="1">
    <source>
        <dbReference type="Pfam" id="PF01656"/>
    </source>
</evidence>
<protein>
    <submittedName>
        <fullName evidence="2">ParA family protein</fullName>
    </submittedName>
</protein>
<dbReference type="CDD" id="cd02042">
    <property type="entry name" value="ParAB_family"/>
    <property type="match status" value="1"/>
</dbReference>
<dbReference type="InterPro" id="IPR050678">
    <property type="entry name" value="DNA_Partitioning_ATPase"/>
</dbReference>
<evidence type="ECO:0000313" key="3">
    <source>
        <dbReference type="Proteomes" id="UP001548189"/>
    </source>
</evidence>
<dbReference type="PANTHER" id="PTHR13696:SF99">
    <property type="entry name" value="COBYRINIC ACID AC-DIAMIDE SYNTHASE"/>
    <property type="match status" value="1"/>
</dbReference>
<keyword evidence="3" id="KW-1185">Reference proteome</keyword>
<dbReference type="PANTHER" id="PTHR13696">
    <property type="entry name" value="P-LOOP CONTAINING NUCLEOSIDE TRIPHOSPHATE HYDROLASE"/>
    <property type="match status" value="1"/>
</dbReference>
<sequence length="237" mass="26148">MTAKVISIAQAKGGVGKSTMCANLAVTFSQSSKVLMIDCDPPQNSLSAWFSIRSNLYEETGLSLVQAGDYTQLIDLIEKNKSSYDFILIDGAPHVNPVVRAMLLLSNLVIVPLAPSSVEIWSFNTFEALIHEAEKLNKALKTKICWNRVRRRVKSSEEIIQATAKDSKLTALKNQLTFRVAYMDSFAEGCSVYEWTDPIASAEVWSLSSAIKRIINKAEVVKLSKSAAVQNFIKQGI</sequence>
<dbReference type="InterPro" id="IPR002586">
    <property type="entry name" value="CobQ/CobB/MinD/ParA_Nub-bd_dom"/>
</dbReference>
<proteinExistence type="predicted"/>
<dbReference type="EMBL" id="JBEVCJ010000002">
    <property type="protein sequence ID" value="MET1254120.1"/>
    <property type="molecule type" value="Genomic_DNA"/>
</dbReference>
<evidence type="ECO:0000313" key="2">
    <source>
        <dbReference type="EMBL" id="MET1254120.1"/>
    </source>
</evidence>
<dbReference type="PIRSF" id="PIRSF009320">
    <property type="entry name" value="Nuc_binding_HP_1000"/>
    <property type="match status" value="1"/>
</dbReference>
<comment type="caution">
    <text evidence="2">The sequence shown here is derived from an EMBL/GenBank/DDBJ whole genome shotgun (WGS) entry which is preliminary data.</text>
</comment>
<reference evidence="2 3" key="1">
    <citation type="submission" date="2024-06" db="EMBL/GenBank/DDBJ databases">
        <authorList>
            <person name="Li F."/>
        </authorList>
    </citation>
    <scope>NUCLEOTIDE SEQUENCE [LARGE SCALE GENOMIC DNA]</scope>
    <source>
        <strain evidence="2 3">GXAS 311</strain>
    </source>
</reference>
<dbReference type="Proteomes" id="UP001548189">
    <property type="component" value="Unassembled WGS sequence"/>
</dbReference>